<reference evidence="3" key="1">
    <citation type="submission" date="2022-08" db="EMBL/GenBank/DDBJ databases">
        <title>Novel sulfate-reducing endosymbionts in the free-living metamonad Anaeramoeba.</title>
        <authorList>
            <person name="Jerlstrom-Hultqvist J."/>
            <person name="Cepicka I."/>
            <person name="Gallot-Lavallee L."/>
            <person name="Salas-Leiva D."/>
            <person name="Curtis B.A."/>
            <person name="Zahonova K."/>
            <person name="Pipaliya S."/>
            <person name="Dacks J."/>
            <person name="Roger A.J."/>
        </authorList>
    </citation>
    <scope>NUCLEOTIDE SEQUENCE</scope>
    <source>
        <strain evidence="3">Schooner1</strain>
    </source>
</reference>
<proteinExistence type="predicted"/>
<feature type="domain" description="Alpha/beta hydrolase fold-3" evidence="2">
    <location>
        <begin position="494"/>
        <end position="603"/>
    </location>
</feature>
<name>A0ABQ8X4Y8_9EUKA</name>
<accession>A0ABQ8X4Y8</accession>
<gene>
    <name evidence="3" type="ORF">M0813_09534</name>
</gene>
<dbReference type="InterPro" id="IPR029058">
    <property type="entry name" value="AB_hydrolase_fold"/>
</dbReference>
<evidence type="ECO:0000256" key="1">
    <source>
        <dbReference type="SAM" id="MobiDB-lite"/>
    </source>
</evidence>
<feature type="compositionally biased region" description="Basic residues" evidence="1">
    <location>
        <begin position="663"/>
        <end position="686"/>
    </location>
</feature>
<organism evidence="3 4">
    <name type="scientific">Anaeramoeba flamelloides</name>
    <dbReference type="NCBI Taxonomy" id="1746091"/>
    <lineage>
        <taxon>Eukaryota</taxon>
        <taxon>Metamonada</taxon>
        <taxon>Anaeramoebidae</taxon>
        <taxon>Anaeramoeba</taxon>
    </lineage>
</organism>
<dbReference type="Proteomes" id="UP001150062">
    <property type="component" value="Unassembled WGS sequence"/>
</dbReference>
<evidence type="ECO:0000313" key="3">
    <source>
        <dbReference type="EMBL" id="KAJ6227632.1"/>
    </source>
</evidence>
<evidence type="ECO:0000313" key="4">
    <source>
        <dbReference type="Proteomes" id="UP001150062"/>
    </source>
</evidence>
<dbReference type="SUPFAM" id="SSF53474">
    <property type="entry name" value="alpha/beta-Hydrolases"/>
    <property type="match status" value="1"/>
</dbReference>
<protein>
    <submittedName>
        <fullName evidence="3">Hormone-sensitive lipase</fullName>
    </submittedName>
</protein>
<sequence>MNKETLFQPEYRLLGKDLTEGLELKQFKVKRIFKEFESLLVLLEEKQQIYPDLKKPQKLRMGTLANQSIPSLLYLISEIVFFIKESFEESLMDNYPLDEVIAKHFHDLHHQKTLKWLKGTTKKYKNTPSVSNFKPIKKRHFGWFGLLYALKDTNYQLFMVLHKIKPRTKKLNSFPNKTNRKDLVKCFECYRLLKSGLMLSKLIIEKKPYQKENDQDRYDSNLENGINLSVKIEKENENKTKTETKTETETKVKVEIENEETDLEKELKKDYSFLKKSDLNSTDEWEIFQMELSSWGKEKEKEKEKDKYKTKTGKKNNCQPKEIGLDKENYKNVFVPFKNVNQEILQSFLPSATMLVQDWCDEMKFIRKCLNASHCASQSSYDVHSFVSKWSKYGINFVRYFLMPNSASRETAFAKTDPNIAKIQQSFGVADKNRLLRWILFHPYPSIKMEKVRYLSKKDVKCKLSKSRSTYGKNALEIRIISNTKNAFANKNIIVFIHGGAFVAGRSMTHAPYLRRWSREANCTVIAIEYTLSPQKRIPAQIEECYTAWEWIVHNYPKKTLILAGDSAGGCLSCGLTMKIILQKDMKKPDALVMAYPAIHIRTSLALSRLLFSNEPLFSLIMLLRLVGWSRPLEVGNTEDQKYGTVNCAELLESISEKISEKSKKKKMHKKLHNTYNQRKGHKPKRIASHTESLNTLNYLSTQNLDTSLNDSTFDTSSSKTHFSLSKSTSSLINPKTKTKTKNYQLGIQKQKNPLKKKNGNQNLKKQQVDQFQQLHEGQQPYKIKTGQGIIDHRDHYEMDLTQNSYQSFTNFDETFLNFNPNNNANDQFESVFKTTHESIDWEKFENNNQKDSNIHGNDWLDESIWSPLWMKDEILKQFPETLLLSGLFDPFLDDGSLFADRMWQIGKKDFHYKLYALPHGFWNFSHKFKFKQDTMKGTIDFFNYLFNKHK</sequence>
<comment type="caution">
    <text evidence="3">The sequence shown here is derived from an EMBL/GenBank/DDBJ whole genome shotgun (WGS) entry which is preliminary data.</text>
</comment>
<keyword evidence="4" id="KW-1185">Reference proteome</keyword>
<dbReference type="PANTHER" id="PTHR23025">
    <property type="entry name" value="TRIACYLGLYCEROL LIPASE"/>
    <property type="match status" value="1"/>
</dbReference>
<dbReference type="Gene3D" id="3.40.50.1820">
    <property type="entry name" value="alpha/beta hydrolase"/>
    <property type="match status" value="2"/>
</dbReference>
<evidence type="ECO:0000259" key="2">
    <source>
        <dbReference type="Pfam" id="PF07859"/>
    </source>
</evidence>
<dbReference type="PANTHER" id="PTHR23025:SF3">
    <property type="entry name" value="HORMONE-SENSITIVE LIPASE"/>
    <property type="match status" value="1"/>
</dbReference>
<feature type="region of interest" description="Disordered" evidence="1">
    <location>
        <begin position="660"/>
        <end position="686"/>
    </location>
</feature>
<dbReference type="InterPro" id="IPR013094">
    <property type="entry name" value="AB_hydrolase_3"/>
</dbReference>
<dbReference type="Pfam" id="PF07859">
    <property type="entry name" value="Abhydrolase_3"/>
    <property type="match status" value="1"/>
</dbReference>
<dbReference type="EMBL" id="JAOAOG010000333">
    <property type="protein sequence ID" value="KAJ6227632.1"/>
    <property type="molecule type" value="Genomic_DNA"/>
</dbReference>